<dbReference type="PANTHER" id="PTHR30576">
    <property type="entry name" value="COLANIC BIOSYNTHESIS UDP-GLUCOSE LIPID CARRIER TRANSFERASE"/>
    <property type="match status" value="1"/>
</dbReference>
<comment type="caution">
    <text evidence="4">The sequence shown here is derived from an EMBL/GenBank/DDBJ whole genome shotgun (WGS) entry which is preliminary data.</text>
</comment>
<accession>A0A6N7R1Y3</accession>
<protein>
    <submittedName>
        <fullName evidence="4">Sugar transferase</fullName>
    </submittedName>
</protein>
<proteinExistence type="inferred from homology"/>
<dbReference type="AlphaFoldDB" id="A0A6N7R1Y3"/>
<dbReference type="RefSeq" id="WP_153835932.1">
    <property type="nucleotide sequence ID" value="NZ_JBHUMW010000043.1"/>
</dbReference>
<reference evidence="4 5" key="1">
    <citation type="submission" date="2019-10" db="EMBL/GenBank/DDBJ databases">
        <title>Gracilibacillus salitolerans sp. nov., a moderate halophile isolated from a saline soil in northwest China.</title>
        <authorList>
            <person name="Gan L."/>
        </authorList>
    </citation>
    <scope>NUCLEOTIDE SEQUENCE [LARGE SCALE GENOMIC DNA]</scope>
    <source>
        <strain evidence="4 5">TP2-8</strain>
    </source>
</reference>
<evidence type="ECO:0000259" key="3">
    <source>
        <dbReference type="Pfam" id="PF02397"/>
    </source>
</evidence>
<dbReference type="EMBL" id="WJEE01000030">
    <property type="protein sequence ID" value="MRI67340.1"/>
    <property type="molecule type" value="Genomic_DNA"/>
</dbReference>
<dbReference type="Proteomes" id="UP000435187">
    <property type="component" value="Unassembled WGS sequence"/>
</dbReference>
<evidence type="ECO:0000313" key="5">
    <source>
        <dbReference type="Proteomes" id="UP000435187"/>
    </source>
</evidence>
<feature type="domain" description="Bacterial sugar transferase" evidence="3">
    <location>
        <begin position="29"/>
        <end position="221"/>
    </location>
</feature>
<keyword evidence="2" id="KW-1133">Transmembrane helix</keyword>
<organism evidence="4 5">
    <name type="scientific">Gracilibacillus thailandensis</name>
    <dbReference type="NCBI Taxonomy" id="563735"/>
    <lineage>
        <taxon>Bacteria</taxon>
        <taxon>Bacillati</taxon>
        <taxon>Bacillota</taxon>
        <taxon>Bacilli</taxon>
        <taxon>Bacillales</taxon>
        <taxon>Bacillaceae</taxon>
        <taxon>Gracilibacillus</taxon>
    </lineage>
</organism>
<dbReference type="Pfam" id="PF02397">
    <property type="entry name" value="Bac_transf"/>
    <property type="match status" value="1"/>
</dbReference>
<keyword evidence="4" id="KW-0808">Transferase</keyword>
<comment type="similarity">
    <text evidence="1">Belongs to the bacterial sugar transferase family.</text>
</comment>
<dbReference type="PANTHER" id="PTHR30576:SF0">
    <property type="entry name" value="UNDECAPRENYL-PHOSPHATE N-ACETYLGALACTOSAMINYL 1-PHOSPHATE TRANSFERASE-RELATED"/>
    <property type="match status" value="1"/>
</dbReference>
<evidence type="ECO:0000256" key="1">
    <source>
        <dbReference type="ARBA" id="ARBA00006464"/>
    </source>
</evidence>
<feature type="transmembrane region" description="Helical" evidence="2">
    <location>
        <begin position="34"/>
        <end position="57"/>
    </location>
</feature>
<gene>
    <name evidence="4" type="ORF">GH885_13480</name>
</gene>
<keyword evidence="2" id="KW-0472">Membrane</keyword>
<sequence length="221" mass="25994">MEFQKNYHGIDLESDDKTITSINRYVQIKRVLDFILALMLFIMLLPVSIIISIFIIVDSGMPIFFKQERMGYKGQTFHIIKFRTMKVNTSTNDGITHKGDMRITRIGKVLRELRLDEIPQLLNVLKGEMSFVGPRPDMPYLYQNRDKFYRYVLLVPPGITGKATLEFKDEDELLSKSENPERYYKEIIFPEKVRINVEYIKDATLIKDFKIMLETVVRVLK</sequence>
<dbReference type="InterPro" id="IPR003362">
    <property type="entry name" value="Bact_transf"/>
</dbReference>
<dbReference type="GO" id="GO:0016780">
    <property type="term" value="F:phosphotransferase activity, for other substituted phosphate groups"/>
    <property type="evidence" value="ECO:0007669"/>
    <property type="project" value="TreeGrafter"/>
</dbReference>
<name>A0A6N7R1Y3_9BACI</name>
<keyword evidence="5" id="KW-1185">Reference proteome</keyword>
<evidence type="ECO:0000256" key="2">
    <source>
        <dbReference type="SAM" id="Phobius"/>
    </source>
</evidence>
<evidence type="ECO:0000313" key="4">
    <source>
        <dbReference type="EMBL" id="MRI67340.1"/>
    </source>
</evidence>
<keyword evidence="2" id="KW-0812">Transmembrane</keyword>